<proteinExistence type="inferred from homology"/>
<dbReference type="Gene3D" id="3.30.300.30">
    <property type="match status" value="1"/>
</dbReference>
<evidence type="ECO:0000313" key="11">
    <source>
        <dbReference type="Proteomes" id="UP000596902"/>
    </source>
</evidence>
<dbReference type="GO" id="GO:0006637">
    <property type="term" value="P:acyl-CoA metabolic process"/>
    <property type="evidence" value="ECO:0007669"/>
    <property type="project" value="TreeGrafter"/>
</dbReference>
<keyword evidence="11" id="KW-1185">Reference proteome</keyword>
<evidence type="ECO:0000313" key="10">
    <source>
        <dbReference type="EMBL" id="KAF7680190.1"/>
    </source>
</evidence>
<evidence type="ECO:0000256" key="5">
    <source>
        <dbReference type="ARBA" id="ARBA00022840"/>
    </source>
</evidence>
<evidence type="ECO:0000256" key="7">
    <source>
        <dbReference type="ARBA" id="ARBA00048477"/>
    </source>
</evidence>
<name>A0A8H7EHI4_9PLEO</name>
<dbReference type="InterPro" id="IPR000873">
    <property type="entry name" value="AMP-dep_synth/lig_dom"/>
</dbReference>
<dbReference type="InterPro" id="IPR025110">
    <property type="entry name" value="AMP-bd_C"/>
</dbReference>
<evidence type="ECO:0000256" key="4">
    <source>
        <dbReference type="ARBA" id="ARBA00022741"/>
    </source>
</evidence>
<feature type="domain" description="AMP-binding enzyme C-terminal" evidence="9">
    <location>
        <begin position="463"/>
        <end position="545"/>
    </location>
</feature>
<reference evidence="10" key="2">
    <citation type="submission" date="2020-08" db="EMBL/GenBank/DDBJ databases">
        <title>Draft Genome Sequence of Cumin Blight Pathogen Alternaria burnsii.</title>
        <authorList>
            <person name="Feng Z."/>
        </authorList>
    </citation>
    <scope>NUCLEOTIDE SEQUENCE</scope>
    <source>
        <strain evidence="10">CBS107.38</strain>
    </source>
</reference>
<dbReference type="GeneID" id="62200066"/>
<evidence type="ECO:0000259" key="9">
    <source>
        <dbReference type="Pfam" id="PF13193"/>
    </source>
</evidence>
<organism evidence="10 11">
    <name type="scientific">Alternaria burnsii</name>
    <dbReference type="NCBI Taxonomy" id="1187904"/>
    <lineage>
        <taxon>Eukaryota</taxon>
        <taxon>Fungi</taxon>
        <taxon>Dikarya</taxon>
        <taxon>Ascomycota</taxon>
        <taxon>Pezizomycotina</taxon>
        <taxon>Dothideomycetes</taxon>
        <taxon>Pleosporomycetidae</taxon>
        <taxon>Pleosporales</taxon>
        <taxon>Pleosporineae</taxon>
        <taxon>Pleosporaceae</taxon>
        <taxon>Alternaria</taxon>
        <taxon>Alternaria sect. Alternaria</taxon>
    </lineage>
</organism>
<dbReference type="GO" id="GO:0031956">
    <property type="term" value="F:medium-chain fatty acid-CoA ligase activity"/>
    <property type="evidence" value="ECO:0007669"/>
    <property type="project" value="UniProtKB-EC"/>
</dbReference>
<evidence type="ECO:0000256" key="3">
    <source>
        <dbReference type="ARBA" id="ARBA00022598"/>
    </source>
</evidence>
<dbReference type="Proteomes" id="UP000596902">
    <property type="component" value="Unassembled WGS sequence"/>
</dbReference>
<sequence>MATLDSKSSEMPHRFNFAVDVIDKWADQRSDLQAMHWVSQDESNTRHMTFKYFSKQSHRIALLLDRLGFGKGDTMTMVLPRVPAWWEVALAAIRSGIILSPGPNLLTEKEIQYRCNKTKSRLFVGDETSVSKFLTVRQYCPTVEHIIRVGDGTRNHDVSSLYAALENIEIDARFDSLYQEWSSPAMIYFTSGTSGHPKMVRHNQVMLSLAGGSAFGQWYQLAPGKVLWNTADQGWAKAAWSFFGAWNSGATLFVHDDRGAFNAKRTVDILCRYPITTLCAAPLIFRQLVSPELEDHFKRNPPAALAHCTTAGEALNAIVTQRWRQLTGLDIYEGYGQTETALLCANLKGSTIRPGSMGKPAPGVPLRIITATGAEAAHNEEGDIAVLLSDRKGSSNFFGIFDGYVQEDNTCTRNERTVTVDGEVKSYYLTGDRATRDQDGYFWFVGRADDVINSSGYRIGPFEVESTLKLHPAVAEAAVISSPDPGRGEVVKAFVVRTTEYENAPSQELEQELQTFCKKNAAPYKYPRKLEFVEGSFLPRTTSGKIQRALLRKLEWRKEVGSKL</sequence>
<keyword evidence="5" id="KW-0067">ATP-binding</keyword>
<comment type="pathway">
    <text evidence="1">Mycotoxin biosynthesis.</text>
</comment>
<keyword evidence="4" id="KW-0547">Nucleotide-binding</keyword>
<feature type="domain" description="AMP-dependent synthetase/ligase" evidence="8">
    <location>
        <begin position="23"/>
        <end position="386"/>
    </location>
</feature>
<dbReference type="Pfam" id="PF00501">
    <property type="entry name" value="AMP-binding"/>
    <property type="match status" value="1"/>
</dbReference>
<protein>
    <recommendedName>
        <fullName evidence="6">medium-chain acyl-CoA ligase</fullName>
        <ecNumber evidence="6">6.2.1.2</ecNumber>
    </recommendedName>
</protein>
<dbReference type="Pfam" id="PF13193">
    <property type="entry name" value="AMP-binding_C"/>
    <property type="match status" value="1"/>
</dbReference>
<dbReference type="InterPro" id="IPR051087">
    <property type="entry name" value="Mitochondrial_ACSM"/>
</dbReference>
<comment type="similarity">
    <text evidence="2">Belongs to the ATP-dependent AMP-binding enzyme family.</text>
</comment>
<dbReference type="FunFam" id="3.30.300.30:FF:000005">
    <property type="entry name" value="Acyl-coenzyme A synthetase ACSM5, mitochondrial"/>
    <property type="match status" value="1"/>
</dbReference>
<dbReference type="SUPFAM" id="SSF56801">
    <property type="entry name" value="Acetyl-CoA synthetase-like"/>
    <property type="match status" value="1"/>
</dbReference>
<evidence type="ECO:0000256" key="1">
    <source>
        <dbReference type="ARBA" id="ARBA00004685"/>
    </source>
</evidence>
<dbReference type="InterPro" id="IPR020845">
    <property type="entry name" value="AMP-binding_CS"/>
</dbReference>
<accession>A0A8H7EHI4</accession>
<dbReference type="PROSITE" id="PS00455">
    <property type="entry name" value="AMP_BINDING"/>
    <property type="match status" value="1"/>
</dbReference>
<dbReference type="EC" id="6.2.1.2" evidence="6"/>
<dbReference type="PANTHER" id="PTHR43605:SF10">
    <property type="entry name" value="ACYL-COA SYNTHETASE MEDIUM CHAIN FAMILY MEMBER 3"/>
    <property type="match status" value="1"/>
</dbReference>
<dbReference type="GO" id="GO:0005524">
    <property type="term" value="F:ATP binding"/>
    <property type="evidence" value="ECO:0007669"/>
    <property type="project" value="UniProtKB-KW"/>
</dbReference>
<dbReference type="GO" id="GO:0004321">
    <property type="term" value="F:fatty-acyl-CoA synthase activity"/>
    <property type="evidence" value="ECO:0007669"/>
    <property type="project" value="TreeGrafter"/>
</dbReference>
<dbReference type="PANTHER" id="PTHR43605">
    <property type="entry name" value="ACYL-COENZYME A SYNTHETASE"/>
    <property type="match status" value="1"/>
</dbReference>
<dbReference type="InterPro" id="IPR045851">
    <property type="entry name" value="AMP-bd_C_sf"/>
</dbReference>
<evidence type="ECO:0000259" key="8">
    <source>
        <dbReference type="Pfam" id="PF00501"/>
    </source>
</evidence>
<reference evidence="10" key="1">
    <citation type="submission" date="2020-01" db="EMBL/GenBank/DDBJ databases">
        <authorList>
            <person name="Feng Z.H.Z."/>
        </authorList>
    </citation>
    <scope>NUCLEOTIDE SEQUENCE</scope>
    <source>
        <strain evidence="10">CBS107.38</strain>
    </source>
</reference>
<gene>
    <name evidence="10" type="ORF">GT037_001841</name>
</gene>
<dbReference type="Gene3D" id="3.40.50.12780">
    <property type="entry name" value="N-terminal domain of ligase-like"/>
    <property type="match status" value="1"/>
</dbReference>
<keyword evidence="3" id="KW-0436">Ligase</keyword>
<dbReference type="RefSeq" id="XP_038790180.1">
    <property type="nucleotide sequence ID" value="XM_038926888.1"/>
</dbReference>
<evidence type="ECO:0000256" key="2">
    <source>
        <dbReference type="ARBA" id="ARBA00006432"/>
    </source>
</evidence>
<dbReference type="EMBL" id="JAAABM010000002">
    <property type="protein sequence ID" value="KAF7680190.1"/>
    <property type="molecule type" value="Genomic_DNA"/>
</dbReference>
<evidence type="ECO:0000256" key="6">
    <source>
        <dbReference type="ARBA" id="ARBA00039009"/>
    </source>
</evidence>
<comment type="caution">
    <text evidence="10">The sequence shown here is derived from an EMBL/GenBank/DDBJ whole genome shotgun (WGS) entry which is preliminary data.</text>
</comment>
<dbReference type="AlphaFoldDB" id="A0A8H7EHI4"/>
<comment type="catalytic activity">
    <reaction evidence="7">
        <text>a medium-chain fatty acid + ATP + CoA = a medium-chain fatty acyl-CoA + AMP + diphosphate</text>
        <dbReference type="Rhea" id="RHEA:48340"/>
        <dbReference type="ChEBI" id="CHEBI:30616"/>
        <dbReference type="ChEBI" id="CHEBI:33019"/>
        <dbReference type="ChEBI" id="CHEBI:57287"/>
        <dbReference type="ChEBI" id="CHEBI:59558"/>
        <dbReference type="ChEBI" id="CHEBI:90546"/>
        <dbReference type="ChEBI" id="CHEBI:456215"/>
        <dbReference type="EC" id="6.2.1.2"/>
    </reaction>
    <physiologicalReaction direction="left-to-right" evidence="7">
        <dbReference type="Rhea" id="RHEA:48341"/>
    </physiologicalReaction>
</comment>
<dbReference type="InterPro" id="IPR042099">
    <property type="entry name" value="ANL_N_sf"/>
</dbReference>
<dbReference type="GO" id="GO:0006633">
    <property type="term" value="P:fatty acid biosynthetic process"/>
    <property type="evidence" value="ECO:0007669"/>
    <property type="project" value="TreeGrafter"/>
</dbReference>